<dbReference type="AlphaFoldDB" id="S3BRF4"/>
<protein>
    <submittedName>
        <fullName evidence="2">Rha family phage regulatory protein</fullName>
    </submittedName>
</protein>
<name>S3BRF4_9BURK</name>
<accession>S3BRF4</accession>
<dbReference type="InterPro" id="IPR018878">
    <property type="entry name" value="ORF6C_dom"/>
</dbReference>
<evidence type="ECO:0000313" key="2">
    <source>
        <dbReference type="EMBL" id="EPE01981.1"/>
    </source>
</evidence>
<dbReference type="STRING" id="1203554.HMPREF1476_00217"/>
<comment type="caution">
    <text evidence="2">The sequence shown here is derived from an EMBL/GenBank/DDBJ whole genome shotgun (WGS) entry which is preliminary data.</text>
</comment>
<reference evidence="2 3" key="1">
    <citation type="submission" date="2013-04" db="EMBL/GenBank/DDBJ databases">
        <title>The Genome Sequence of Sutterella wadsworthensis HGA0223.</title>
        <authorList>
            <consortium name="The Broad Institute Genomics Platform"/>
            <person name="Earl A."/>
            <person name="Ward D."/>
            <person name="Feldgarden M."/>
            <person name="Gevers D."/>
            <person name="Schmidt T.M."/>
            <person name="Dover J."/>
            <person name="Dai D."/>
            <person name="Walker B."/>
            <person name="Young S."/>
            <person name="Zeng Q."/>
            <person name="Gargeya S."/>
            <person name="Fitzgerald M."/>
            <person name="Haas B."/>
            <person name="Abouelleil A."/>
            <person name="Allen A.W."/>
            <person name="Alvarado L."/>
            <person name="Arachchi H.M."/>
            <person name="Berlin A.M."/>
            <person name="Chapman S.B."/>
            <person name="Gainer-Dewar J."/>
            <person name="Goldberg J."/>
            <person name="Griggs A."/>
            <person name="Gujja S."/>
            <person name="Hansen M."/>
            <person name="Howarth C."/>
            <person name="Imamovic A."/>
            <person name="Ireland A."/>
            <person name="Larimer J."/>
            <person name="McCowan C."/>
            <person name="Murphy C."/>
            <person name="Pearson M."/>
            <person name="Poon T.W."/>
            <person name="Priest M."/>
            <person name="Roberts A."/>
            <person name="Saif S."/>
            <person name="Shea T."/>
            <person name="Sisk P."/>
            <person name="Sykes S."/>
            <person name="Wortman J."/>
            <person name="Nusbaum C."/>
            <person name="Birren B."/>
        </authorList>
    </citation>
    <scope>NUCLEOTIDE SEQUENCE [LARGE SCALE GENOMIC DNA]</scope>
    <source>
        <strain evidence="2 3">HGA0223</strain>
    </source>
</reference>
<dbReference type="Pfam" id="PF09669">
    <property type="entry name" value="Phage_pRha"/>
    <property type="match status" value="1"/>
</dbReference>
<dbReference type="Proteomes" id="UP000014400">
    <property type="component" value="Unassembled WGS sequence"/>
</dbReference>
<dbReference type="RefSeq" id="WP_016473655.1">
    <property type="nucleotide sequence ID" value="NZ_KE150480.1"/>
</dbReference>
<organism evidence="2 3">
    <name type="scientific">Sutterella wadsworthensis HGA0223</name>
    <dbReference type="NCBI Taxonomy" id="1203554"/>
    <lineage>
        <taxon>Bacteria</taxon>
        <taxon>Pseudomonadati</taxon>
        <taxon>Pseudomonadota</taxon>
        <taxon>Betaproteobacteria</taxon>
        <taxon>Burkholderiales</taxon>
        <taxon>Sutterellaceae</taxon>
        <taxon>Sutterella</taxon>
    </lineage>
</organism>
<dbReference type="PATRIC" id="fig|1203554.3.peg.204"/>
<sequence>MAELVLSNAFRIVKGHPVTSSREVASHFEKRHNDVLRSIRDLLTAKPALHANFIEAEDQVEIGKGATRTTPIILMDRKGFSLLAMGFTGAKALEFKCAFYDQFERMEEALRNPPKPEYISVEHRWAIQKAVGRKARGQSVNYQTVYRALKDHFKVEKYTHILEADFDAAIAFIESLPPMELPPLNSPAPKQISAAPQKEPKKFLVDERYMERQRTFIYYVRYLFREELDLFIDFMRRVDSPRAGQFWEAVHGMHLSTAERDLAKLGFDVKELDCYKALTR</sequence>
<dbReference type="EMBL" id="ATCF01000004">
    <property type="protein sequence ID" value="EPE01981.1"/>
    <property type="molecule type" value="Genomic_DNA"/>
</dbReference>
<keyword evidence="3" id="KW-1185">Reference proteome</keyword>
<dbReference type="HOGENOM" id="CLU_086047_0_0_4"/>
<dbReference type="NCBIfam" id="TIGR02681">
    <property type="entry name" value="phage_pRha"/>
    <property type="match status" value="1"/>
</dbReference>
<dbReference type="eggNOG" id="COG3646">
    <property type="taxonomic scope" value="Bacteria"/>
</dbReference>
<proteinExistence type="predicted"/>
<dbReference type="InterPro" id="IPR014054">
    <property type="entry name" value="Phage_regulatory_Rha"/>
</dbReference>
<evidence type="ECO:0000259" key="1">
    <source>
        <dbReference type="Pfam" id="PF10552"/>
    </source>
</evidence>
<gene>
    <name evidence="2" type="ORF">HMPREF1476_00217</name>
</gene>
<evidence type="ECO:0000313" key="3">
    <source>
        <dbReference type="Proteomes" id="UP000014400"/>
    </source>
</evidence>
<dbReference type="Pfam" id="PF10552">
    <property type="entry name" value="ORF6C"/>
    <property type="match status" value="1"/>
</dbReference>
<feature type="domain" description="ORF6C" evidence="1">
    <location>
        <begin position="141"/>
        <end position="177"/>
    </location>
</feature>